<evidence type="ECO:0000256" key="2">
    <source>
        <dbReference type="ARBA" id="ARBA00022692"/>
    </source>
</evidence>
<dbReference type="SUPFAM" id="SSF49313">
    <property type="entry name" value="Cadherin-like"/>
    <property type="match status" value="5"/>
</dbReference>
<evidence type="ECO:0000256" key="3">
    <source>
        <dbReference type="ARBA" id="ARBA00022737"/>
    </source>
</evidence>
<sequence length="1085" mass="122600">MQSTASTVRPNAWTSVTSNSFSVNLTQLFLDQLHLEQHELLDKMYFADVEQSRPFLIRRQQSVSTDADHSVTPVWYQLTTLLPLDRETVCNARHYPERLQVAQSCCPLTTDQPTDVALTISNYPCCVFLGITVANKGTHFLRLDIIDVNDHSPRFTSIQNFESNHILKHELSDRFSIGIMENTAAGAWIQLPMAVDEDEALNGAIRYSIKTDDESKNWTKYFHLLNNLKTSLSVPHVKPSSWTTENGQYPVNLSTTDYNGPGLLLLQPLDRETISDFTMTLVATDLGQPTQRSGMILLQISVLDENDNPPVFEKSDYYVEVNENEAGITLLYGCANDSDAGNNGRVTYHMQPSASANAVSLEFLRTHIQLIPASNSVAIRISQPLDFEKQPQFDFALLAIDQGRSALSATANVHVTVRNVNDQAPVIRFYLDGEPLDKDYARLIISEHLMVNETQTQEQLLCHVHVVDNDSNMDEVECNVESVEKKFMLREVSMNQLVQRKKIYELLSVIHLDRETTARHLIIVRCQDGLLPNRLVSHKQLQLILSDINDNDPQFDQDHYHGYVYENAANAIVSLNTFDSKPQQTVVKNALHATDRDAGQNALIHYVIIPWTGNEQPRGRMPENILQNYTDYGTVPMTNRVKAGRPVNETNINAVHNNSNPHFKKDFEKFYVDSINGQIRTRSALDCEQQRLYRFTVQAIDQSVLPETRRTATTQVRDENDNPPVMEQRHYSFKISEALPRHSRVGQINSTDADISPENRLTVYALRDIVNANASEFLFIEAHTGIIRTRKVIDREQIQQISFVVVAQNEKTKFISNVNEASLGGIRSDNIFYDEASVNVEITDENDNTPVMLARGQDPKSATGDISPAVVDLTFKRTAEENMSPCVEFPFYFADADDGANGATEVTLEANPYFEFRLDNTLLCRISANSLPLGQINLFVILQDRPLDILKTLKRRYTIRVHVVQERAPESAATLVRSTQENTLHELSHSRHLLKSFLDKPTENHFESGDFIKRSQWRLKNAPDKLISNGKPITESTSHANTSVTIVAILVTVSGVLCLLLLSVVFVLRRIAIQDDRQRQGKTNC</sequence>
<dbReference type="GO" id="GO:0005886">
    <property type="term" value="C:plasma membrane"/>
    <property type="evidence" value="ECO:0007669"/>
    <property type="project" value="InterPro"/>
</dbReference>
<dbReference type="AlphaFoldDB" id="A0A8J4SSP3"/>
<dbReference type="GO" id="GO:0005509">
    <property type="term" value="F:calcium ion binding"/>
    <property type="evidence" value="ECO:0007669"/>
    <property type="project" value="UniProtKB-UniRule"/>
</dbReference>
<keyword evidence="2 9" id="KW-0812">Transmembrane</keyword>
<evidence type="ECO:0000313" key="12">
    <source>
        <dbReference type="Proteomes" id="UP000748531"/>
    </source>
</evidence>
<organism evidence="11 12">
    <name type="scientific">Paragonimus heterotremus</name>
    <dbReference type="NCBI Taxonomy" id="100268"/>
    <lineage>
        <taxon>Eukaryota</taxon>
        <taxon>Metazoa</taxon>
        <taxon>Spiralia</taxon>
        <taxon>Lophotrochozoa</taxon>
        <taxon>Platyhelminthes</taxon>
        <taxon>Trematoda</taxon>
        <taxon>Digenea</taxon>
        <taxon>Plagiorchiida</taxon>
        <taxon>Troglotremata</taxon>
        <taxon>Troglotrematidae</taxon>
        <taxon>Paragonimus</taxon>
    </lineage>
</organism>
<dbReference type="GO" id="GO:0007156">
    <property type="term" value="P:homophilic cell adhesion via plasma membrane adhesion molecules"/>
    <property type="evidence" value="ECO:0007669"/>
    <property type="project" value="InterPro"/>
</dbReference>
<name>A0A8J4SSP3_9TREM</name>
<protein>
    <submittedName>
        <fullName evidence="11">Protocadherin-9</fullName>
    </submittedName>
</protein>
<dbReference type="InterPro" id="IPR015919">
    <property type="entry name" value="Cadherin-like_sf"/>
</dbReference>
<evidence type="ECO:0000256" key="8">
    <source>
        <dbReference type="PROSITE-ProRule" id="PRU00043"/>
    </source>
</evidence>
<evidence type="ECO:0000256" key="7">
    <source>
        <dbReference type="ARBA" id="ARBA00023180"/>
    </source>
</evidence>
<feature type="domain" description="Cadherin" evidence="10">
    <location>
        <begin position="727"/>
        <end position="852"/>
    </location>
</feature>
<dbReference type="EMBL" id="LUCH01000791">
    <property type="protein sequence ID" value="KAF5404310.1"/>
    <property type="molecule type" value="Genomic_DNA"/>
</dbReference>
<dbReference type="FunFam" id="2.60.40.60:FF:000092">
    <property type="entry name" value="Protocadherin 8"/>
    <property type="match status" value="1"/>
</dbReference>
<evidence type="ECO:0000256" key="5">
    <source>
        <dbReference type="ARBA" id="ARBA00022989"/>
    </source>
</evidence>
<proteinExistence type="predicted"/>
<feature type="transmembrane region" description="Helical" evidence="9">
    <location>
        <begin position="1046"/>
        <end position="1068"/>
    </location>
</feature>
<evidence type="ECO:0000313" key="11">
    <source>
        <dbReference type="EMBL" id="KAF5404310.1"/>
    </source>
</evidence>
<dbReference type="PROSITE" id="PS50268">
    <property type="entry name" value="CADHERIN_2"/>
    <property type="match status" value="5"/>
</dbReference>
<dbReference type="PANTHER" id="PTHR24028">
    <property type="entry name" value="CADHERIN-87A"/>
    <property type="match status" value="1"/>
</dbReference>
<dbReference type="InterPro" id="IPR020894">
    <property type="entry name" value="Cadherin_CS"/>
</dbReference>
<accession>A0A8J4SSP3</accession>
<evidence type="ECO:0000259" key="10">
    <source>
        <dbReference type="PROSITE" id="PS50268"/>
    </source>
</evidence>
<evidence type="ECO:0000256" key="9">
    <source>
        <dbReference type="SAM" id="Phobius"/>
    </source>
</evidence>
<feature type="domain" description="Cadherin" evidence="10">
    <location>
        <begin position="451"/>
        <end position="555"/>
    </location>
</feature>
<feature type="domain" description="Cadherin" evidence="10">
    <location>
        <begin position="579"/>
        <end position="726"/>
    </location>
</feature>
<dbReference type="Pfam" id="PF00028">
    <property type="entry name" value="Cadherin"/>
    <property type="match status" value="3"/>
</dbReference>
<evidence type="ECO:0000256" key="6">
    <source>
        <dbReference type="ARBA" id="ARBA00023136"/>
    </source>
</evidence>
<dbReference type="Proteomes" id="UP000748531">
    <property type="component" value="Unassembled WGS sequence"/>
</dbReference>
<dbReference type="Gene3D" id="2.60.40.60">
    <property type="entry name" value="Cadherins"/>
    <property type="match status" value="5"/>
</dbReference>
<reference evidence="11" key="1">
    <citation type="submission" date="2019-05" db="EMBL/GenBank/DDBJ databases">
        <title>Annotation for the trematode Paragonimus heterotremus.</title>
        <authorList>
            <person name="Choi Y.-J."/>
        </authorList>
    </citation>
    <scope>NUCLEOTIDE SEQUENCE</scope>
    <source>
        <strain evidence="11">LC</strain>
    </source>
</reference>
<comment type="subcellular location">
    <subcellularLocation>
        <location evidence="1">Membrane</location>
        <topology evidence="1">Single-pass membrane protein</topology>
    </subcellularLocation>
</comment>
<keyword evidence="5 9" id="KW-1133">Transmembrane helix</keyword>
<keyword evidence="6 9" id="KW-0472">Membrane</keyword>
<feature type="domain" description="Cadherin" evidence="10">
    <location>
        <begin position="313"/>
        <end position="427"/>
    </location>
</feature>
<dbReference type="PRINTS" id="PR00205">
    <property type="entry name" value="CADHERIN"/>
</dbReference>
<dbReference type="PROSITE" id="PS00232">
    <property type="entry name" value="CADHERIN_1"/>
    <property type="match status" value="4"/>
</dbReference>
<comment type="caution">
    <text evidence="11">The sequence shown here is derived from an EMBL/GenBank/DDBJ whole genome shotgun (WGS) entry which is preliminary data.</text>
</comment>
<dbReference type="InterPro" id="IPR050174">
    <property type="entry name" value="Protocadherin/Cadherin-CA"/>
</dbReference>
<dbReference type="InterPro" id="IPR002126">
    <property type="entry name" value="Cadherin-like_dom"/>
</dbReference>
<evidence type="ECO:0000256" key="1">
    <source>
        <dbReference type="ARBA" id="ARBA00004167"/>
    </source>
</evidence>
<dbReference type="PANTHER" id="PTHR24028:SF146">
    <property type="entry name" value="CADHERIN 96CB, ISOFORM D-RELATED"/>
    <property type="match status" value="1"/>
</dbReference>
<keyword evidence="4 8" id="KW-0106">Calcium</keyword>
<feature type="domain" description="Cadherin" evidence="10">
    <location>
        <begin position="171"/>
        <end position="312"/>
    </location>
</feature>
<dbReference type="CDD" id="cd11304">
    <property type="entry name" value="Cadherin_repeat"/>
    <property type="match status" value="4"/>
</dbReference>
<gene>
    <name evidence="11" type="ORF">PHET_02279</name>
</gene>
<keyword evidence="3" id="KW-0677">Repeat</keyword>
<dbReference type="OrthoDB" id="6252479at2759"/>
<keyword evidence="12" id="KW-1185">Reference proteome</keyword>
<dbReference type="SMART" id="SM00112">
    <property type="entry name" value="CA"/>
    <property type="match status" value="5"/>
</dbReference>
<evidence type="ECO:0000256" key="4">
    <source>
        <dbReference type="ARBA" id="ARBA00022837"/>
    </source>
</evidence>
<keyword evidence="7" id="KW-0325">Glycoprotein</keyword>